<feature type="region of interest" description="Disordered" evidence="1">
    <location>
        <begin position="1"/>
        <end position="78"/>
    </location>
</feature>
<gene>
    <name evidence="2" type="ORF">E2562_035134</name>
</gene>
<feature type="compositionally biased region" description="Acidic residues" evidence="1">
    <location>
        <begin position="69"/>
        <end position="78"/>
    </location>
</feature>
<feature type="compositionally biased region" description="Low complexity" evidence="1">
    <location>
        <begin position="35"/>
        <end position="59"/>
    </location>
</feature>
<reference evidence="2 3" key="1">
    <citation type="submission" date="2019-11" db="EMBL/GenBank/DDBJ databases">
        <title>Whole genome sequence of Oryza granulata.</title>
        <authorList>
            <person name="Li W."/>
        </authorList>
    </citation>
    <scope>NUCLEOTIDE SEQUENCE [LARGE SCALE GENOMIC DNA]</scope>
    <source>
        <strain evidence="3">cv. Menghai</strain>
        <tissue evidence="2">Leaf</tissue>
    </source>
</reference>
<evidence type="ECO:0000313" key="2">
    <source>
        <dbReference type="EMBL" id="KAF0890016.1"/>
    </source>
</evidence>
<dbReference type="AlphaFoldDB" id="A0A6G1BQ90"/>
<name>A0A6G1BQ90_9ORYZ</name>
<dbReference type="Proteomes" id="UP000479710">
    <property type="component" value="Unassembled WGS sequence"/>
</dbReference>
<protein>
    <submittedName>
        <fullName evidence="2">Uncharacterized protein</fullName>
    </submittedName>
</protein>
<keyword evidence="3" id="KW-1185">Reference proteome</keyword>
<dbReference type="EMBL" id="SPHZ02000012">
    <property type="protein sequence ID" value="KAF0890016.1"/>
    <property type="molecule type" value="Genomic_DNA"/>
</dbReference>
<evidence type="ECO:0000256" key="1">
    <source>
        <dbReference type="SAM" id="MobiDB-lite"/>
    </source>
</evidence>
<evidence type="ECO:0000313" key="3">
    <source>
        <dbReference type="Proteomes" id="UP000479710"/>
    </source>
</evidence>
<sequence>MGDDTDFTIEYTSVYHPDRASSAPSAQPDIQDRGAPASPHMPASSSTPLTSSPTAEAPPVESVTPPPAAEEDLDVDADDTPLRFRHINNVLGPTTPLGLATRELGPWFHHIDNVLGLATRGWLPGSSGRLHRRG</sequence>
<organism evidence="2 3">
    <name type="scientific">Oryza meyeriana var. granulata</name>
    <dbReference type="NCBI Taxonomy" id="110450"/>
    <lineage>
        <taxon>Eukaryota</taxon>
        <taxon>Viridiplantae</taxon>
        <taxon>Streptophyta</taxon>
        <taxon>Embryophyta</taxon>
        <taxon>Tracheophyta</taxon>
        <taxon>Spermatophyta</taxon>
        <taxon>Magnoliopsida</taxon>
        <taxon>Liliopsida</taxon>
        <taxon>Poales</taxon>
        <taxon>Poaceae</taxon>
        <taxon>BOP clade</taxon>
        <taxon>Oryzoideae</taxon>
        <taxon>Oryzeae</taxon>
        <taxon>Oryzinae</taxon>
        <taxon>Oryza</taxon>
        <taxon>Oryza meyeriana</taxon>
    </lineage>
</organism>
<proteinExistence type="predicted"/>
<comment type="caution">
    <text evidence="2">The sequence shown here is derived from an EMBL/GenBank/DDBJ whole genome shotgun (WGS) entry which is preliminary data.</text>
</comment>
<accession>A0A6G1BQ90</accession>